<organism evidence="11 12">
    <name type="scientific">Marssonina brunnea f. sp. multigermtubi (strain MB_m1)</name>
    <name type="common">Marssonina leaf spot fungus</name>
    <dbReference type="NCBI Taxonomy" id="1072389"/>
    <lineage>
        <taxon>Eukaryota</taxon>
        <taxon>Fungi</taxon>
        <taxon>Dikarya</taxon>
        <taxon>Ascomycota</taxon>
        <taxon>Pezizomycotina</taxon>
        <taxon>Leotiomycetes</taxon>
        <taxon>Helotiales</taxon>
        <taxon>Drepanopezizaceae</taxon>
        <taxon>Drepanopeziza</taxon>
    </lineage>
</organism>
<dbReference type="InterPro" id="IPR004036">
    <property type="entry name" value="Endonuclease-III-like_CS2"/>
</dbReference>
<sequence>MRTSRISQETSKILNATTLSPTGRRSNRSTLSRFAHNVVKKEESPDSEAALDIEDVIPNSRKRKRNATARTPVKQSPQKATGKTEIEESVDFSPAKERKVRKPARKVKNEETGDVEIHPPNDWREVYNTVKEMRTTGAAQNAAVDTMGCERLGQETVTPLVKRYHTLTALMLSSQTKDTTNAQAMNRLYTELPAYKEGAPVGLNLENILAVDPKLLNELIWAVGFHNNKTKYIKATAEILRDQYNGDIPDTIEGLMSLPGVGPKMGYLCLSAAWGKHEGIGVDVHVHRITNLWGWHKTKGPEQSRIALQSWLPKELWHEINWVLVGLGQTICLPVGRKCGECELGLKGLCKAAERGKVTAGRIIKKEMIKQDEDGALVKEEVVKVEEVEAEVPVNADPDQSSGLKAELGFGDEKVKMEEEDPTGELTTIPEATKKASKRKR</sequence>
<dbReference type="PROSITE" id="PS01155">
    <property type="entry name" value="ENDONUCLEASE_III_2"/>
    <property type="match status" value="1"/>
</dbReference>
<evidence type="ECO:0000256" key="5">
    <source>
        <dbReference type="ARBA" id="ARBA00023239"/>
    </source>
</evidence>
<dbReference type="FunFam" id="1.10.340.30:FF:000014">
    <property type="entry name" value="Endonuclease III homolog"/>
    <property type="match status" value="1"/>
</dbReference>
<comment type="catalytic activity">
    <reaction evidence="7 8">
        <text>2'-deoxyribonucleotide-(2'-deoxyribose 5'-phosphate)-2'-deoxyribonucleotide-DNA = a 3'-end 2'-deoxyribonucleotide-(2,3-dehydro-2,3-deoxyribose 5'-phosphate)-DNA + a 5'-end 5'-phospho-2'-deoxyribonucleoside-DNA + H(+)</text>
        <dbReference type="Rhea" id="RHEA:66592"/>
        <dbReference type="Rhea" id="RHEA-COMP:13180"/>
        <dbReference type="Rhea" id="RHEA-COMP:16897"/>
        <dbReference type="Rhea" id="RHEA-COMP:17067"/>
        <dbReference type="ChEBI" id="CHEBI:15378"/>
        <dbReference type="ChEBI" id="CHEBI:136412"/>
        <dbReference type="ChEBI" id="CHEBI:157695"/>
        <dbReference type="ChEBI" id="CHEBI:167181"/>
        <dbReference type="EC" id="4.2.99.18"/>
    </reaction>
</comment>
<keyword evidence="12" id="KW-1185">Reference proteome</keyword>
<dbReference type="InterPro" id="IPR000445">
    <property type="entry name" value="HhH_motif"/>
</dbReference>
<name>K1WUK0_MARBU</name>
<dbReference type="Pfam" id="PF00730">
    <property type="entry name" value="HhH-GPD"/>
    <property type="match status" value="1"/>
</dbReference>
<dbReference type="GO" id="GO:0006285">
    <property type="term" value="P:base-excision repair, AP site formation"/>
    <property type="evidence" value="ECO:0007669"/>
    <property type="project" value="UniProtKB-UniRule"/>
</dbReference>
<dbReference type="GO" id="GO:0005739">
    <property type="term" value="C:mitochondrion"/>
    <property type="evidence" value="ECO:0007669"/>
    <property type="project" value="UniProtKB-SubCell"/>
</dbReference>
<dbReference type="EMBL" id="JH921428">
    <property type="protein sequence ID" value="EKD21360.1"/>
    <property type="molecule type" value="Genomic_DNA"/>
</dbReference>
<dbReference type="GO" id="GO:0000703">
    <property type="term" value="F:oxidized pyrimidine nucleobase lesion DNA N-glycosylase activity"/>
    <property type="evidence" value="ECO:0007669"/>
    <property type="project" value="UniProtKB-UniRule"/>
</dbReference>
<dbReference type="KEGG" id="mbe:MBM_00473"/>
<reference evidence="11 12" key="1">
    <citation type="journal article" date="2012" name="BMC Genomics">
        <title>Sequencing the genome of Marssonina brunnea reveals fungus-poplar co-evolution.</title>
        <authorList>
            <person name="Zhu S."/>
            <person name="Cao Y.-Z."/>
            <person name="Jiang C."/>
            <person name="Tan B.-Y."/>
            <person name="Wang Z."/>
            <person name="Feng S."/>
            <person name="Zhang L."/>
            <person name="Su X.-H."/>
            <person name="Brejova B."/>
            <person name="Vinar T."/>
            <person name="Xu M."/>
            <person name="Wang M.-X."/>
            <person name="Zhang S.-G."/>
            <person name="Huang M.-R."/>
            <person name="Wu R."/>
            <person name="Zhou Y."/>
        </authorList>
    </citation>
    <scope>NUCLEOTIDE SEQUENCE [LARGE SCALE GENOMIC DNA]</scope>
    <source>
        <strain evidence="11 12">MB_m1</strain>
    </source>
</reference>
<dbReference type="HOGENOM" id="CLU_012862_4_1_1"/>
<dbReference type="InParanoid" id="K1WUK0"/>
<comment type="function">
    <text evidence="8">Bifunctional DNA N-glycosylase with associated apurinic/apyrimidinic (AP) lyase function that catalyzes the first step in base excision repair (BER), the primary repair pathway for the repair of oxidative DNA damage. The DNA N-glycosylase activity releases the damaged DNA base from DNA by cleaving the N-glycosidic bond, leaving an AP site. The AP lyase activity cleaves the phosphodiester bond 3' to the AP site by a beta-elimination. Primarily recognizes and repairs oxidative base damage of pyrimidines.</text>
</comment>
<evidence type="ECO:0000256" key="9">
    <source>
        <dbReference type="SAM" id="MobiDB-lite"/>
    </source>
</evidence>
<dbReference type="InterPro" id="IPR003265">
    <property type="entry name" value="HhH-GPD_domain"/>
</dbReference>
<feature type="domain" description="HhH-GPD" evidence="10">
    <location>
        <begin position="172"/>
        <end position="330"/>
    </location>
</feature>
<dbReference type="SMART" id="SM00478">
    <property type="entry name" value="ENDO3c"/>
    <property type="match status" value="1"/>
</dbReference>
<feature type="compositionally biased region" description="Acidic residues" evidence="9">
    <location>
        <begin position="45"/>
        <end position="55"/>
    </location>
</feature>
<dbReference type="Gene3D" id="1.10.1670.10">
    <property type="entry name" value="Helix-hairpin-Helix base-excision DNA repair enzymes (C-terminal)"/>
    <property type="match status" value="1"/>
</dbReference>
<evidence type="ECO:0000313" key="11">
    <source>
        <dbReference type="EMBL" id="EKD21360.1"/>
    </source>
</evidence>
<dbReference type="HAMAP" id="MF_03183">
    <property type="entry name" value="Endonuclease_III_Nth"/>
    <property type="match status" value="1"/>
</dbReference>
<accession>K1WUK0</accession>
<dbReference type="EC" id="4.2.99.18" evidence="8"/>
<evidence type="ECO:0000313" key="12">
    <source>
        <dbReference type="Proteomes" id="UP000006753"/>
    </source>
</evidence>
<keyword evidence="8" id="KW-0539">Nucleus</keyword>
<dbReference type="FunCoup" id="K1WUK0">
    <property type="interactions" value="478"/>
</dbReference>
<dbReference type="InterPro" id="IPR030841">
    <property type="entry name" value="NTH1"/>
</dbReference>
<keyword evidence="4 8" id="KW-0234">DNA repair</keyword>
<protein>
    <recommendedName>
        <fullName evidence="8">Endonuclease III homolog</fullName>
        <ecNumber evidence="8">3.2.2.-</ecNumber>
        <ecNumber evidence="8">4.2.99.18</ecNumber>
    </recommendedName>
    <alternativeName>
        <fullName evidence="8">Bifunctional DNA N-glycosylase/DNA-(apurinic or apyrimidinic site) lyase</fullName>
        <shortName evidence="8">DNA glycosylase/AP lyase</shortName>
    </alternativeName>
</protein>
<evidence type="ECO:0000256" key="7">
    <source>
        <dbReference type="ARBA" id="ARBA00044632"/>
    </source>
</evidence>
<evidence type="ECO:0000256" key="2">
    <source>
        <dbReference type="ARBA" id="ARBA00022763"/>
    </source>
</evidence>
<evidence type="ECO:0000259" key="10">
    <source>
        <dbReference type="SMART" id="SM00478"/>
    </source>
</evidence>
<keyword evidence="8" id="KW-0496">Mitochondrion</keyword>
<feature type="region of interest" description="Disordered" evidence="9">
    <location>
        <begin position="392"/>
        <end position="441"/>
    </location>
</feature>
<dbReference type="GO" id="GO:0140078">
    <property type="term" value="F:class I DNA-(apurinic or apyrimidinic site) endonuclease activity"/>
    <property type="evidence" value="ECO:0007669"/>
    <property type="project" value="UniProtKB-EC"/>
</dbReference>
<evidence type="ECO:0000256" key="3">
    <source>
        <dbReference type="ARBA" id="ARBA00022801"/>
    </source>
</evidence>
<dbReference type="CDD" id="cd00056">
    <property type="entry name" value="ENDO3c"/>
    <property type="match status" value="1"/>
</dbReference>
<keyword evidence="3 8" id="KW-0378">Hydrolase</keyword>
<dbReference type="InterPro" id="IPR011257">
    <property type="entry name" value="DNA_glycosylase"/>
</dbReference>
<feature type="region of interest" description="Disordered" evidence="9">
    <location>
        <begin position="1"/>
        <end position="120"/>
    </location>
</feature>
<comment type="similarity">
    <text evidence="1 8">Belongs to the Nth/MutY family.</text>
</comment>
<dbReference type="STRING" id="1072389.K1WUK0"/>
<comment type="subcellular location">
    <subcellularLocation>
        <location evidence="8">Nucleus</location>
    </subcellularLocation>
    <subcellularLocation>
        <location evidence="8">Mitochondrion</location>
    </subcellularLocation>
</comment>
<dbReference type="GO" id="GO:0005634">
    <property type="term" value="C:nucleus"/>
    <property type="evidence" value="ECO:0007669"/>
    <property type="project" value="UniProtKB-SubCell"/>
</dbReference>
<dbReference type="PANTHER" id="PTHR43286:SF1">
    <property type="entry name" value="ENDONUCLEASE III-LIKE PROTEIN 1"/>
    <property type="match status" value="1"/>
</dbReference>
<dbReference type="PANTHER" id="PTHR43286">
    <property type="entry name" value="ENDONUCLEASE III-LIKE PROTEIN 1"/>
    <property type="match status" value="1"/>
</dbReference>
<gene>
    <name evidence="8" type="primary">NTH1</name>
    <name evidence="11" type="ORF">MBM_00473</name>
</gene>
<dbReference type="AlphaFoldDB" id="K1WUK0"/>
<dbReference type="InterPro" id="IPR023170">
    <property type="entry name" value="HhH_base_excis_C"/>
</dbReference>
<dbReference type="GeneID" id="18756408"/>
<keyword evidence="2 8" id="KW-0227">DNA damage</keyword>
<comment type="caution">
    <text evidence="8">Lacks conserved residue(s) required for the propagation of feature annotation.</text>
</comment>
<dbReference type="GO" id="GO:0006289">
    <property type="term" value="P:nucleotide-excision repair"/>
    <property type="evidence" value="ECO:0007669"/>
    <property type="project" value="TreeGrafter"/>
</dbReference>
<proteinExistence type="inferred from homology"/>
<evidence type="ECO:0000256" key="6">
    <source>
        <dbReference type="ARBA" id="ARBA00023295"/>
    </source>
</evidence>
<feature type="compositionally biased region" description="Basic and acidic residues" evidence="9">
    <location>
        <begin position="107"/>
        <end position="120"/>
    </location>
</feature>
<feature type="compositionally biased region" description="Polar residues" evidence="9">
    <location>
        <begin position="1"/>
        <end position="32"/>
    </location>
</feature>
<dbReference type="OrthoDB" id="2099276at2759"/>
<dbReference type="SUPFAM" id="SSF48150">
    <property type="entry name" value="DNA-glycosylase"/>
    <property type="match status" value="1"/>
</dbReference>
<dbReference type="OMA" id="WGWHKTQ"/>
<keyword evidence="5 8" id="KW-0456">Lyase</keyword>
<dbReference type="eggNOG" id="KOG1921">
    <property type="taxonomic scope" value="Eukaryota"/>
</dbReference>
<evidence type="ECO:0000256" key="1">
    <source>
        <dbReference type="ARBA" id="ARBA00008343"/>
    </source>
</evidence>
<keyword evidence="6 8" id="KW-0326">Glycosidase</keyword>
<dbReference type="Pfam" id="PF00633">
    <property type="entry name" value="HHH"/>
    <property type="match status" value="1"/>
</dbReference>
<dbReference type="Proteomes" id="UP000006753">
    <property type="component" value="Unassembled WGS sequence"/>
</dbReference>
<dbReference type="GO" id="GO:0003677">
    <property type="term" value="F:DNA binding"/>
    <property type="evidence" value="ECO:0007669"/>
    <property type="project" value="UniProtKB-UniRule"/>
</dbReference>
<dbReference type="EC" id="3.2.2.-" evidence="8"/>
<evidence type="ECO:0000256" key="8">
    <source>
        <dbReference type="HAMAP-Rule" id="MF_03183"/>
    </source>
</evidence>
<evidence type="ECO:0000256" key="4">
    <source>
        <dbReference type="ARBA" id="ARBA00023204"/>
    </source>
</evidence>
<dbReference type="RefSeq" id="XP_007288362.1">
    <property type="nucleotide sequence ID" value="XM_007288300.1"/>
</dbReference>
<dbReference type="Gene3D" id="1.10.340.30">
    <property type="entry name" value="Hypothetical protein, domain 2"/>
    <property type="match status" value="1"/>
</dbReference>